<organism evidence="1 2">
    <name type="scientific">Chaetomium tenue</name>
    <dbReference type="NCBI Taxonomy" id="1854479"/>
    <lineage>
        <taxon>Eukaryota</taxon>
        <taxon>Fungi</taxon>
        <taxon>Dikarya</taxon>
        <taxon>Ascomycota</taxon>
        <taxon>Pezizomycotina</taxon>
        <taxon>Sordariomycetes</taxon>
        <taxon>Sordariomycetidae</taxon>
        <taxon>Sordariales</taxon>
        <taxon>Chaetomiaceae</taxon>
        <taxon>Chaetomium</taxon>
    </lineage>
</organism>
<sequence length="120" mass="12886">MVFGSTPTLKSTISLSSTHRAAAPCACWFLEMAETGRRATCAPVHSRDANWQPGMDDIASHRVGQLGALTSGALPIAKQPVVAQAVSRNKADGFSWGLEWFCLNGHLAPWLRAHSCLKPT</sequence>
<protein>
    <submittedName>
        <fullName evidence="1">Uncharacterized protein</fullName>
    </submittedName>
</protein>
<dbReference type="Proteomes" id="UP000724584">
    <property type="component" value="Unassembled WGS sequence"/>
</dbReference>
<gene>
    <name evidence="1" type="ORF">F5144DRAFT_140129</name>
</gene>
<evidence type="ECO:0000313" key="1">
    <source>
        <dbReference type="EMBL" id="KAH6641618.1"/>
    </source>
</evidence>
<keyword evidence="2" id="KW-1185">Reference proteome</keyword>
<name>A0ACB7PKP6_9PEZI</name>
<evidence type="ECO:0000313" key="2">
    <source>
        <dbReference type="Proteomes" id="UP000724584"/>
    </source>
</evidence>
<accession>A0ACB7PKP6</accession>
<proteinExistence type="predicted"/>
<comment type="caution">
    <text evidence="1">The sequence shown here is derived from an EMBL/GenBank/DDBJ whole genome shotgun (WGS) entry which is preliminary data.</text>
</comment>
<reference evidence="1 2" key="1">
    <citation type="journal article" date="2021" name="Nat. Commun.">
        <title>Genetic determinants of endophytism in the Arabidopsis root mycobiome.</title>
        <authorList>
            <person name="Mesny F."/>
            <person name="Miyauchi S."/>
            <person name="Thiergart T."/>
            <person name="Pickel B."/>
            <person name="Atanasova L."/>
            <person name="Karlsson M."/>
            <person name="Huettel B."/>
            <person name="Barry K.W."/>
            <person name="Haridas S."/>
            <person name="Chen C."/>
            <person name="Bauer D."/>
            <person name="Andreopoulos W."/>
            <person name="Pangilinan J."/>
            <person name="LaButti K."/>
            <person name="Riley R."/>
            <person name="Lipzen A."/>
            <person name="Clum A."/>
            <person name="Drula E."/>
            <person name="Henrissat B."/>
            <person name="Kohler A."/>
            <person name="Grigoriev I.V."/>
            <person name="Martin F.M."/>
            <person name="Hacquard S."/>
        </authorList>
    </citation>
    <scope>NUCLEOTIDE SEQUENCE [LARGE SCALE GENOMIC DNA]</scope>
    <source>
        <strain evidence="1 2">MPI-SDFR-AT-0079</strain>
    </source>
</reference>
<dbReference type="EMBL" id="JAGIZQ010000002">
    <property type="protein sequence ID" value="KAH6641618.1"/>
    <property type="molecule type" value="Genomic_DNA"/>
</dbReference>